<sequence length="92" mass="10678">MLRRELNEEGKQLRLQFAIKYGSMPFSYWESVCFSDETRFRFDQNGYVTLHEGSERLKILNSVPVWASLGLSVPNVIKKMMEELTPITTSDS</sequence>
<evidence type="ECO:0000313" key="2">
    <source>
        <dbReference type="Proteomes" id="UP001234178"/>
    </source>
</evidence>
<dbReference type="Gene3D" id="3.30.420.10">
    <property type="entry name" value="Ribonuclease H-like superfamily/Ribonuclease H"/>
    <property type="match status" value="1"/>
</dbReference>
<evidence type="ECO:0000313" key="1">
    <source>
        <dbReference type="EMBL" id="KAK4028861.1"/>
    </source>
</evidence>
<comment type="caution">
    <text evidence="1">The sequence shown here is derived from an EMBL/GenBank/DDBJ whole genome shotgun (WGS) entry which is preliminary data.</text>
</comment>
<reference evidence="1 2" key="1">
    <citation type="journal article" date="2023" name="Nucleic Acids Res.">
        <title>The hologenome of Daphnia magna reveals possible DNA methylation and microbiome-mediated evolution of the host genome.</title>
        <authorList>
            <person name="Chaturvedi A."/>
            <person name="Li X."/>
            <person name="Dhandapani V."/>
            <person name="Marshall H."/>
            <person name="Kissane S."/>
            <person name="Cuenca-Cambronero M."/>
            <person name="Asole G."/>
            <person name="Calvet F."/>
            <person name="Ruiz-Romero M."/>
            <person name="Marangio P."/>
            <person name="Guigo R."/>
            <person name="Rago D."/>
            <person name="Mirbahai L."/>
            <person name="Eastwood N."/>
            <person name="Colbourne J.K."/>
            <person name="Zhou J."/>
            <person name="Mallon E."/>
            <person name="Orsini L."/>
        </authorList>
    </citation>
    <scope>NUCLEOTIDE SEQUENCE [LARGE SCALE GENOMIC DNA]</scope>
    <source>
        <strain evidence="1">LRV0_1</strain>
    </source>
</reference>
<protein>
    <submittedName>
        <fullName evidence="1">Uncharacterized protein</fullName>
    </submittedName>
</protein>
<accession>A0ABR0AUQ6</accession>
<proteinExistence type="predicted"/>
<dbReference type="Proteomes" id="UP001234178">
    <property type="component" value="Unassembled WGS sequence"/>
</dbReference>
<gene>
    <name evidence="1" type="ORF">OUZ56_021880</name>
</gene>
<dbReference type="EMBL" id="JAOYFB010000039">
    <property type="protein sequence ID" value="KAK4028861.1"/>
    <property type="molecule type" value="Genomic_DNA"/>
</dbReference>
<keyword evidence="2" id="KW-1185">Reference proteome</keyword>
<dbReference type="InterPro" id="IPR036397">
    <property type="entry name" value="RNaseH_sf"/>
</dbReference>
<organism evidence="1 2">
    <name type="scientific">Daphnia magna</name>
    <dbReference type="NCBI Taxonomy" id="35525"/>
    <lineage>
        <taxon>Eukaryota</taxon>
        <taxon>Metazoa</taxon>
        <taxon>Ecdysozoa</taxon>
        <taxon>Arthropoda</taxon>
        <taxon>Crustacea</taxon>
        <taxon>Branchiopoda</taxon>
        <taxon>Diplostraca</taxon>
        <taxon>Cladocera</taxon>
        <taxon>Anomopoda</taxon>
        <taxon>Daphniidae</taxon>
        <taxon>Daphnia</taxon>
    </lineage>
</organism>
<name>A0ABR0AUQ6_9CRUS</name>